<dbReference type="InterPro" id="IPR041394">
    <property type="entry name" value="HEPN_Cthe2314"/>
</dbReference>
<name>A0ABS5VZN2_9BACT</name>
<protein>
    <recommendedName>
        <fullName evidence="1">Cthe-2314-like HEPN domain-containing protein</fullName>
    </recommendedName>
</protein>
<dbReference type="EMBL" id="JAHESD010000141">
    <property type="protein sequence ID" value="MBT1706538.1"/>
    <property type="molecule type" value="Genomic_DNA"/>
</dbReference>
<evidence type="ECO:0000313" key="2">
    <source>
        <dbReference type="EMBL" id="MBT1706538.1"/>
    </source>
</evidence>
<keyword evidence="3" id="KW-1185">Reference proteome</keyword>
<proteinExistence type="predicted"/>
<dbReference type="Proteomes" id="UP000772618">
    <property type="component" value="Unassembled WGS sequence"/>
</dbReference>
<accession>A0ABS5VZN2</accession>
<dbReference type="Pfam" id="PF18730">
    <property type="entry name" value="HEPN_Cthe2314"/>
    <property type="match status" value="1"/>
</dbReference>
<evidence type="ECO:0000259" key="1">
    <source>
        <dbReference type="Pfam" id="PF18730"/>
    </source>
</evidence>
<comment type="caution">
    <text evidence="2">The sequence shown here is derived from an EMBL/GenBank/DDBJ whole genome shotgun (WGS) entry which is preliminary data.</text>
</comment>
<reference evidence="2 3" key="1">
    <citation type="submission" date="2021-05" db="EMBL/GenBank/DDBJ databases">
        <title>A Polyphasic approach of four new species of the genus Ohtaekwangia: Ohtaekwangia histidinii sp. nov., Ohtaekwangia cretensis sp. nov., Ohtaekwangia indiensis sp. nov., Ohtaekwangia reichenbachii sp. nov. from diverse environment.</title>
        <authorList>
            <person name="Octaviana S."/>
        </authorList>
    </citation>
    <scope>NUCLEOTIDE SEQUENCE [LARGE SCALE GENOMIC DNA]</scope>
    <source>
        <strain evidence="2 3">PWU20</strain>
    </source>
</reference>
<evidence type="ECO:0000313" key="3">
    <source>
        <dbReference type="Proteomes" id="UP000772618"/>
    </source>
</evidence>
<feature type="domain" description="Cthe-2314-like HEPN" evidence="1">
    <location>
        <begin position="116"/>
        <end position="247"/>
    </location>
</feature>
<organism evidence="2 3">
    <name type="scientific">Chryseosolibacter indicus</name>
    <dbReference type="NCBI Taxonomy" id="2782351"/>
    <lineage>
        <taxon>Bacteria</taxon>
        <taxon>Pseudomonadati</taxon>
        <taxon>Bacteroidota</taxon>
        <taxon>Cytophagia</taxon>
        <taxon>Cytophagales</taxon>
        <taxon>Chryseotaleaceae</taxon>
        <taxon>Chryseosolibacter</taxon>
    </lineage>
</organism>
<gene>
    <name evidence="2" type="ORF">KK060_24910</name>
</gene>
<dbReference type="RefSeq" id="WP_254157961.1">
    <property type="nucleotide sequence ID" value="NZ_JAHESD010000141.1"/>
</dbReference>
<sequence length="262" mass="31384">MSYKDERHKIIWDFQREIVKIYEEQQLDSIEGLDRQFTVNGQNILALFFDTVRKGQVKYQGFDFHKSFDDICFCCDEIMYFTGQLYLYEPYLYNPLLYGYPFAGGILYPYSRTIENKRFNMAANTVSEKVYNYWDRIGDLLATYFPELIKPDKAYFTTTIDKIPDDFHDSPNYQWLKTFRDDEFKDLNEKRKQIVHYISVDTTFKWNHAKDPFDRAEIEKMLAEQKALPRYFKKHLELSVKGLEKTIGLIQEITDNRLADVE</sequence>